<reference evidence="2 3" key="1">
    <citation type="submission" date="2024-08" db="EMBL/GenBank/DDBJ databases">
        <authorList>
            <person name="Cucini C."/>
            <person name="Frati F."/>
        </authorList>
    </citation>
    <scope>NUCLEOTIDE SEQUENCE [LARGE SCALE GENOMIC DNA]</scope>
</reference>
<dbReference type="Proteomes" id="UP001642540">
    <property type="component" value="Unassembled WGS sequence"/>
</dbReference>
<accession>A0ABP1RH58</accession>
<comment type="caution">
    <text evidence="2">The sequence shown here is derived from an EMBL/GenBank/DDBJ whole genome shotgun (WGS) entry which is preliminary data.</text>
</comment>
<sequence>MRMLICFKIYLSMINNRPENRGYESTFTSRLLKILESKNMATLLESGISEIATQLITSLNQELAETIAELNKLQQSIVDQITAFHGQPSNEGRSNHVFKNMCKKRVD</sequence>
<proteinExistence type="predicted"/>
<feature type="region of interest" description="Disordered" evidence="1">
    <location>
        <begin position="88"/>
        <end position="107"/>
    </location>
</feature>
<protein>
    <submittedName>
        <fullName evidence="2">Uncharacterized protein</fullName>
    </submittedName>
</protein>
<dbReference type="EMBL" id="CAXLJM020000074">
    <property type="protein sequence ID" value="CAL8128165.1"/>
    <property type="molecule type" value="Genomic_DNA"/>
</dbReference>
<keyword evidence="3" id="KW-1185">Reference proteome</keyword>
<evidence type="ECO:0000313" key="2">
    <source>
        <dbReference type="EMBL" id="CAL8128165.1"/>
    </source>
</evidence>
<organism evidence="2 3">
    <name type="scientific">Orchesella dallaii</name>
    <dbReference type="NCBI Taxonomy" id="48710"/>
    <lineage>
        <taxon>Eukaryota</taxon>
        <taxon>Metazoa</taxon>
        <taxon>Ecdysozoa</taxon>
        <taxon>Arthropoda</taxon>
        <taxon>Hexapoda</taxon>
        <taxon>Collembola</taxon>
        <taxon>Entomobryomorpha</taxon>
        <taxon>Entomobryoidea</taxon>
        <taxon>Orchesellidae</taxon>
        <taxon>Orchesellinae</taxon>
        <taxon>Orchesella</taxon>
    </lineage>
</organism>
<evidence type="ECO:0000256" key="1">
    <source>
        <dbReference type="SAM" id="MobiDB-lite"/>
    </source>
</evidence>
<name>A0ABP1RH58_9HEXA</name>
<gene>
    <name evidence="2" type="ORF">ODALV1_LOCUS22117</name>
</gene>
<evidence type="ECO:0000313" key="3">
    <source>
        <dbReference type="Proteomes" id="UP001642540"/>
    </source>
</evidence>